<name>A0AAV5WG22_9BILA</name>
<dbReference type="InterPro" id="IPR051489">
    <property type="entry name" value="ADAM_Metalloproteinase"/>
</dbReference>
<dbReference type="PANTHER" id="PTHR45702:SF2">
    <property type="entry name" value="KUZBANIAN, ISOFORM A"/>
    <property type="match status" value="1"/>
</dbReference>
<dbReference type="AlphaFoldDB" id="A0AAV5WG22"/>
<proteinExistence type="predicted"/>
<evidence type="ECO:0000313" key="1">
    <source>
        <dbReference type="EMBL" id="GMT30832.1"/>
    </source>
</evidence>
<accession>A0AAV5WG22</accession>
<dbReference type="GO" id="GO:0005886">
    <property type="term" value="C:plasma membrane"/>
    <property type="evidence" value="ECO:0007669"/>
    <property type="project" value="TreeGrafter"/>
</dbReference>
<comment type="caution">
    <text evidence="1">The sequence shown here is derived from an EMBL/GenBank/DDBJ whole genome shotgun (WGS) entry which is preliminary data.</text>
</comment>
<dbReference type="EMBL" id="BTSY01000005">
    <property type="protein sequence ID" value="GMT30832.1"/>
    <property type="molecule type" value="Genomic_DNA"/>
</dbReference>
<feature type="non-terminal residue" evidence="1">
    <location>
        <position position="126"/>
    </location>
</feature>
<sequence length="126" mass="14704">RSAQAEDKIRFEFRAYGRQFKLNLQKIPVHESAFLSGATVEFDDETTMIDRAADVYKGTVEGEPTSQVFGSIHDGIFEGMVRIDNEKEFWIESSFRYNSTAPFHSFIYAREEVEMPQNEEEHKEKR</sequence>
<keyword evidence="2" id="KW-1185">Reference proteome</keyword>
<protein>
    <submittedName>
        <fullName evidence="1">Uncharacterized protein</fullName>
    </submittedName>
</protein>
<organism evidence="1 2">
    <name type="scientific">Pristionchus fissidentatus</name>
    <dbReference type="NCBI Taxonomy" id="1538716"/>
    <lineage>
        <taxon>Eukaryota</taxon>
        <taxon>Metazoa</taxon>
        <taxon>Ecdysozoa</taxon>
        <taxon>Nematoda</taxon>
        <taxon>Chromadorea</taxon>
        <taxon>Rhabditida</taxon>
        <taxon>Rhabditina</taxon>
        <taxon>Diplogasteromorpha</taxon>
        <taxon>Diplogasteroidea</taxon>
        <taxon>Neodiplogasteridae</taxon>
        <taxon>Pristionchus</taxon>
    </lineage>
</organism>
<feature type="non-terminal residue" evidence="1">
    <location>
        <position position="1"/>
    </location>
</feature>
<dbReference type="PANTHER" id="PTHR45702">
    <property type="entry name" value="ADAM10/ADAM17 METALLOPEPTIDASE FAMILY MEMBER"/>
    <property type="match status" value="1"/>
</dbReference>
<evidence type="ECO:0000313" key="2">
    <source>
        <dbReference type="Proteomes" id="UP001432322"/>
    </source>
</evidence>
<gene>
    <name evidence="1" type="ORF">PFISCL1PPCAC_22129</name>
</gene>
<reference evidence="1" key="1">
    <citation type="submission" date="2023-10" db="EMBL/GenBank/DDBJ databases">
        <title>Genome assembly of Pristionchus species.</title>
        <authorList>
            <person name="Yoshida K."/>
            <person name="Sommer R.J."/>
        </authorList>
    </citation>
    <scope>NUCLEOTIDE SEQUENCE</scope>
    <source>
        <strain evidence="1">RS5133</strain>
    </source>
</reference>
<dbReference type="Proteomes" id="UP001432322">
    <property type="component" value="Unassembled WGS sequence"/>
</dbReference>
<dbReference type="GO" id="GO:0004222">
    <property type="term" value="F:metalloendopeptidase activity"/>
    <property type="evidence" value="ECO:0007669"/>
    <property type="project" value="TreeGrafter"/>
</dbReference>
<dbReference type="GO" id="GO:0006509">
    <property type="term" value="P:membrane protein ectodomain proteolysis"/>
    <property type="evidence" value="ECO:0007669"/>
    <property type="project" value="TreeGrafter"/>
</dbReference>
<dbReference type="GO" id="GO:0007219">
    <property type="term" value="P:Notch signaling pathway"/>
    <property type="evidence" value="ECO:0007669"/>
    <property type="project" value="TreeGrafter"/>
</dbReference>